<dbReference type="Proteomes" id="UP000824178">
    <property type="component" value="Unassembled WGS sequence"/>
</dbReference>
<dbReference type="EMBL" id="JAHLFH010000053">
    <property type="protein sequence ID" value="MBU3819267.1"/>
    <property type="molecule type" value="Genomic_DNA"/>
</dbReference>
<dbReference type="SUPFAM" id="SSF89550">
    <property type="entry name" value="PHP domain-like"/>
    <property type="match status" value="1"/>
</dbReference>
<dbReference type="Gene3D" id="1.10.150.650">
    <property type="match status" value="1"/>
</dbReference>
<evidence type="ECO:0000313" key="3">
    <source>
        <dbReference type="Proteomes" id="UP000824178"/>
    </source>
</evidence>
<dbReference type="GO" id="GO:0035312">
    <property type="term" value="F:5'-3' DNA exonuclease activity"/>
    <property type="evidence" value="ECO:0007669"/>
    <property type="project" value="TreeGrafter"/>
</dbReference>
<comment type="caution">
    <text evidence="2">The sequence shown here is derived from an EMBL/GenBank/DDBJ whole genome shotgun (WGS) entry which is preliminary data.</text>
</comment>
<protein>
    <submittedName>
        <fullName evidence="2">PHP domain-containing protein</fullName>
    </submittedName>
</protein>
<dbReference type="Pfam" id="PF02811">
    <property type="entry name" value="PHP"/>
    <property type="match status" value="1"/>
</dbReference>
<reference evidence="2" key="1">
    <citation type="journal article" date="2021" name="PeerJ">
        <title>Extensive microbial diversity within the chicken gut microbiome revealed by metagenomics and culture.</title>
        <authorList>
            <person name="Gilroy R."/>
            <person name="Ravi A."/>
            <person name="Getino M."/>
            <person name="Pursley I."/>
            <person name="Horton D.L."/>
            <person name="Alikhan N.F."/>
            <person name="Baker D."/>
            <person name="Gharbi K."/>
            <person name="Hall N."/>
            <person name="Watson M."/>
            <person name="Adriaenssens E.M."/>
            <person name="Foster-Nyarko E."/>
            <person name="Jarju S."/>
            <person name="Secka A."/>
            <person name="Antonio M."/>
            <person name="Oren A."/>
            <person name="Chaudhuri R.R."/>
            <person name="La Ragione R."/>
            <person name="Hildebrand F."/>
            <person name="Pallen M.J."/>
        </authorList>
    </citation>
    <scope>NUCLEOTIDE SEQUENCE</scope>
    <source>
        <strain evidence="2">742</strain>
    </source>
</reference>
<dbReference type="SMART" id="SM00481">
    <property type="entry name" value="POLIIIAc"/>
    <property type="match status" value="1"/>
</dbReference>
<feature type="domain" description="Polymerase/histidinol phosphatase N-terminal" evidence="1">
    <location>
        <begin position="4"/>
        <end position="69"/>
    </location>
</feature>
<dbReference type="PANTHER" id="PTHR42924:SF3">
    <property type="entry name" value="POLYMERASE_HISTIDINOL PHOSPHATASE N-TERMINAL DOMAIN-CONTAINING PROTEIN"/>
    <property type="match status" value="1"/>
</dbReference>
<evidence type="ECO:0000259" key="1">
    <source>
        <dbReference type="SMART" id="SM00481"/>
    </source>
</evidence>
<dbReference type="InterPro" id="IPR004013">
    <property type="entry name" value="PHP_dom"/>
</dbReference>
<dbReference type="GO" id="GO:0004534">
    <property type="term" value="F:5'-3' RNA exonuclease activity"/>
    <property type="evidence" value="ECO:0007669"/>
    <property type="project" value="TreeGrafter"/>
</dbReference>
<dbReference type="InterPro" id="IPR003141">
    <property type="entry name" value="Pol/His_phosphatase_N"/>
</dbReference>
<accession>A0A9E2KJZ7</accession>
<gene>
    <name evidence="2" type="ORF">H9864_02675</name>
</gene>
<dbReference type="Gene3D" id="3.20.20.140">
    <property type="entry name" value="Metal-dependent hydrolases"/>
    <property type="match status" value="1"/>
</dbReference>
<dbReference type="AlphaFoldDB" id="A0A9E2KJZ7"/>
<evidence type="ECO:0000313" key="2">
    <source>
        <dbReference type="EMBL" id="MBU3819267.1"/>
    </source>
</evidence>
<name>A0A9E2KJZ7_9FIRM</name>
<dbReference type="PANTHER" id="PTHR42924">
    <property type="entry name" value="EXONUCLEASE"/>
    <property type="match status" value="1"/>
</dbReference>
<organism evidence="2 3">
    <name type="scientific">Candidatus Faecalibacterium intestinavium</name>
    <dbReference type="NCBI Taxonomy" id="2838580"/>
    <lineage>
        <taxon>Bacteria</taxon>
        <taxon>Bacillati</taxon>
        <taxon>Bacillota</taxon>
        <taxon>Clostridia</taxon>
        <taxon>Eubacteriales</taxon>
        <taxon>Oscillospiraceae</taxon>
        <taxon>Faecalibacterium</taxon>
    </lineage>
</organism>
<dbReference type="CDD" id="cd07438">
    <property type="entry name" value="PHP_HisPPase_AMP"/>
    <property type="match status" value="1"/>
</dbReference>
<reference evidence="2" key="2">
    <citation type="submission" date="2021-04" db="EMBL/GenBank/DDBJ databases">
        <authorList>
            <person name="Gilroy R."/>
        </authorList>
    </citation>
    <scope>NUCLEOTIDE SEQUENCE</scope>
    <source>
        <strain evidence="2">742</strain>
    </source>
</reference>
<dbReference type="InterPro" id="IPR016195">
    <property type="entry name" value="Pol/histidinol_Pase-like"/>
</dbReference>
<sequence>MILADLHTHSTASDGQYSPAQVVQRAGQAGVEVLALTDHDTIDGVEEAVQAGKTLGMTVLRGVELGAKEARHLHILGLALPRDCAPLARLCRKLLDGRNERKYRIVDFLKEKGVPVDLAEVEQLAGGEVIARPHFAQVMVRHGYVKDSREAFDRYLDTEEYQRIERFKASAADCIAAIRQSGGRAVLAHPCQLKLPMEELEQLVRRLKEAGLEGMECYYPEHTPQMAAEYAALAEKYGLHPTAGSDFHGEAVHPDRPFMPTALDLEWLLR</sequence>
<dbReference type="InterPro" id="IPR052018">
    <property type="entry name" value="PHP_domain"/>
</dbReference>
<proteinExistence type="predicted"/>